<dbReference type="PANTHER" id="PTHR46825:SF9">
    <property type="entry name" value="BETA-LACTAMASE-RELATED DOMAIN-CONTAINING PROTEIN"/>
    <property type="match status" value="1"/>
</dbReference>
<evidence type="ECO:0000313" key="3">
    <source>
        <dbReference type="EMBL" id="KAK2159159.1"/>
    </source>
</evidence>
<evidence type="ECO:0000259" key="2">
    <source>
        <dbReference type="Pfam" id="PF00144"/>
    </source>
</evidence>
<reference evidence="3" key="1">
    <citation type="journal article" date="2023" name="Mol. Biol. Evol.">
        <title>Third-Generation Sequencing Reveals the Adaptive Role of the Epigenome in Three Deep-Sea Polychaetes.</title>
        <authorList>
            <person name="Perez M."/>
            <person name="Aroh O."/>
            <person name="Sun Y."/>
            <person name="Lan Y."/>
            <person name="Juniper S.K."/>
            <person name="Young C.R."/>
            <person name="Angers B."/>
            <person name="Qian P.Y."/>
        </authorList>
    </citation>
    <scope>NUCLEOTIDE SEQUENCE</scope>
    <source>
        <strain evidence="3">P08H-3</strain>
    </source>
</reference>
<dbReference type="Pfam" id="PF17660">
    <property type="entry name" value="BTRD1"/>
    <property type="match status" value="4"/>
</dbReference>
<feature type="region of interest" description="Disordered" evidence="1">
    <location>
        <begin position="1"/>
        <end position="25"/>
    </location>
</feature>
<dbReference type="AlphaFoldDB" id="A0AAD9N9L1"/>
<dbReference type="InterPro" id="IPR050491">
    <property type="entry name" value="AmpC-like"/>
</dbReference>
<keyword evidence="4" id="KW-1185">Reference proteome</keyword>
<feature type="domain" description="Beta-lactamase-related" evidence="2">
    <location>
        <begin position="228"/>
        <end position="575"/>
    </location>
</feature>
<dbReference type="Pfam" id="PF00144">
    <property type="entry name" value="Beta-lactamase"/>
    <property type="match status" value="1"/>
</dbReference>
<dbReference type="PANTHER" id="PTHR46825">
    <property type="entry name" value="D-ALANYL-D-ALANINE-CARBOXYPEPTIDASE/ENDOPEPTIDASE AMPH"/>
    <property type="match status" value="1"/>
</dbReference>
<name>A0AAD9N9L1_9ANNE</name>
<proteinExistence type="predicted"/>
<dbReference type="InterPro" id="IPR049511">
    <property type="entry name" value="PGH-like_rpt"/>
</dbReference>
<dbReference type="Gene3D" id="3.40.710.10">
    <property type="entry name" value="DD-peptidase/beta-lactamase superfamily"/>
    <property type="match status" value="1"/>
</dbReference>
<evidence type="ECO:0000256" key="1">
    <source>
        <dbReference type="SAM" id="MobiDB-lite"/>
    </source>
</evidence>
<dbReference type="SUPFAM" id="SSF56601">
    <property type="entry name" value="beta-lactamase/transpeptidase-like"/>
    <property type="match status" value="1"/>
</dbReference>
<dbReference type="Proteomes" id="UP001208570">
    <property type="component" value="Unassembled WGS sequence"/>
</dbReference>
<dbReference type="InterPro" id="IPR012338">
    <property type="entry name" value="Beta-lactam/transpept-like"/>
</dbReference>
<dbReference type="InterPro" id="IPR001466">
    <property type="entry name" value="Beta-lactam-related"/>
</dbReference>
<protein>
    <recommendedName>
        <fullName evidence="2">Beta-lactamase-related domain-containing protein</fullName>
    </recommendedName>
</protein>
<accession>A0AAD9N9L1</accession>
<feature type="compositionally biased region" description="Basic and acidic residues" evidence="1">
    <location>
        <begin position="7"/>
        <end position="18"/>
    </location>
</feature>
<comment type="caution">
    <text evidence="3">The sequence shown here is derived from an EMBL/GenBank/DDBJ whole genome shotgun (WGS) entry which is preliminary data.</text>
</comment>
<organism evidence="3 4">
    <name type="scientific">Paralvinella palmiformis</name>
    <dbReference type="NCBI Taxonomy" id="53620"/>
    <lineage>
        <taxon>Eukaryota</taxon>
        <taxon>Metazoa</taxon>
        <taxon>Spiralia</taxon>
        <taxon>Lophotrochozoa</taxon>
        <taxon>Annelida</taxon>
        <taxon>Polychaeta</taxon>
        <taxon>Sedentaria</taxon>
        <taxon>Canalipalpata</taxon>
        <taxon>Terebellida</taxon>
        <taxon>Terebelliformia</taxon>
        <taxon>Alvinellidae</taxon>
        <taxon>Paralvinella</taxon>
    </lineage>
</organism>
<gene>
    <name evidence="3" type="ORF">LSH36_157g04059</name>
</gene>
<dbReference type="EMBL" id="JAODUP010000157">
    <property type="protein sequence ID" value="KAK2159159.1"/>
    <property type="molecule type" value="Genomic_DNA"/>
</dbReference>
<evidence type="ECO:0000313" key="4">
    <source>
        <dbReference type="Proteomes" id="UP001208570"/>
    </source>
</evidence>
<sequence>MSQFLIEKSDTCRQEGRLNHPPRRRRCRRQVRLSRKRQEYELTTSTTPTELTDRWLQTRPSLIFSGSSAHYRLASDAGEGKNRTFLKSPIKIGHPKNMDPYLYATSQTICHRAAEENNGDSSATFVRLANETYGSYETAEENFDPAQFAHSRCRPGLNSPPDWRYNYIGAGFKSVPEFRLDAPAFPGPRANHLDVNHVFTHSVPLSGSLPALPTAVSELPAEAEVRYFDHVIMTYMRERHIPGASIAISVGGQFLVRKGYGKADSIHIVSPWSLFRIGSVSKTLTAMGILRLYEEGRLRVTDSVFGPEGILRHYKTHAATDDRLYHVTVTHLLRHTAGWDHSLIGDPLMRRDIGLLLNQSGPVGKDDIIRFMIRQPLQFEPGSQFSYSNFGYVVLGRVIERVAGVSYDSYIRGLLWSVGIYRMKLGNTSKALADDFEVEYYSEYPADRVESINPEDGLVSPPYGGFSMENMAATGGWLGSATELVKFFEALNGTGKDRIRILNPTTFRMMLSDDSSRGHRSSRKIWYGMGVAVQDNGRTYWHNGHLEGSTAFASHDEDGVTWAILTNYKVDNGDLADVMRFAIRKLRKRTLHDQNDTSPSIDPSDVMSGVHAISKNAKNLVKLLIPEFKFKDTVGTLAGKSYRLTWIDAIEYYGIVYFNTIWTKNDRTKWKVFIDLSPSRYRRRFKAKMAQGYRLAFIETYTQRKRLRYAAIFIRDGWPPWVTYHGYSPHKHKEMFYNYLEQGYQLTVQSVTEYKGRVYVAAIYEKIYLGDIRVRMGLTRDDLAEELNMQMKRGRILSYIQAYQRLGRVRFSAIWIPQTTFAWAVSDSMTKYTLLYKLQQYADVDVPLSCVTCYVEDDTLKFAALWL</sequence>